<dbReference type="EMBL" id="JACRDE010000378">
    <property type="protein sequence ID" value="MBI5250697.1"/>
    <property type="molecule type" value="Genomic_DNA"/>
</dbReference>
<protein>
    <submittedName>
        <fullName evidence="1">Uncharacterized protein</fullName>
    </submittedName>
</protein>
<sequence length="120" mass="13982">MQTESISSEAQIYSDTVIKQFHPLVAQFGFTNSEWDYDPELHIVRVQFDNPRQKNAVQIDCHLEENSYSANYCRNEGDWQMCVEGRHKTLVGLRATLSRWILRQCPECGPSPVDQDEFEE</sequence>
<accession>A0A9D6V3A8</accession>
<organism evidence="1 2">
    <name type="scientific">Desulfomonile tiedjei</name>
    <dbReference type="NCBI Taxonomy" id="2358"/>
    <lineage>
        <taxon>Bacteria</taxon>
        <taxon>Pseudomonadati</taxon>
        <taxon>Thermodesulfobacteriota</taxon>
        <taxon>Desulfomonilia</taxon>
        <taxon>Desulfomonilales</taxon>
        <taxon>Desulfomonilaceae</taxon>
        <taxon>Desulfomonile</taxon>
    </lineage>
</organism>
<dbReference type="Proteomes" id="UP000807825">
    <property type="component" value="Unassembled WGS sequence"/>
</dbReference>
<evidence type="ECO:0000313" key="2">
    <source>
        <dbReference type="Proteomes" id="UP000807825"/>
    </source>
</evidence>
<dbReference type="AlphaFoldDB" id="A0A9D6V3A8"/>
<gene>
    <name evidence="1" type="ORF">HY912_14500</name>
</gene>
<evidence type="ECO:0000313" key="1">
    <source>
        <dbReference type="EMBL" id="MBI5250697.1"/>
    </source>
</evidence>
<proteinExistence type="predicted"/>
<reference evidence="1" key="1">
    <citation type="submission" date="2020-07" db="EMBL/GenBank/DDBJ databases">
        <title>Huge and variable diversity of episymbiotic CPR bacteria and DPANN archaea in groundwater ecosystems.</title>
        <authorList>
            <person name="He C.Y."/>
            <person name="Keren R."/>
            <person name="Whittaker M."/>
            <person name="Farag I.F."/>
            <person name="Doudna J."/>
            <person name="Cate J.H.D."/>
            <person name="Banfield J.F."/>
        </authorList>
    </citation>
    <scope>NUCLEOTIDE SEQUENCE</scope>
    <source>
        <strain evidence="1">NC_groundwater_1664_Pr3_B-0.1um_52_9</strain>
    </source>
</reference>
<name>A0A9D6V3A8_9BACT</name>
<comment type="caution">
    <text evidence="1">The sequence shown here is derived from an EMBL/GenBank/DDBJ whole genome shotgun (WGS) entry which is preliminary data.</text>
</comment>